<feature type="region of interest" description="Disordered" evidence="1">
    <location>
        <begin position="340"/>
        <end position="380"/>
    </location>
</feature>
<dbReference type="STRING" id="1314674.A0A0D7AU01"/>
<reference evidence="2 3" key="1">
    <citation type="journal article" date="2015" name="Fungal Genet. Biol.">
        <title>Evolution of novel wood decay mechanisms in Agaricales revealed by the genome sequences of Fistulina hepatica and Cylindrobasidium torrendii.</title>
        <authorList>
            <person name="Floudas D."/>
            <person name="Held B.W."/>
            <person name="Riley R."/>
            <person name="Nagy L.G."/>
            <person name="Koehler G."/>
            <person name="Ransdell A.S."/>
            <person name="Younus H."/>
            <person name="Chow J."/>
            <person name="Chiniquy J."/>
            <person name="Lipzen A."/>
            <person name="Tritt A."/>
            <person name="Sun H."/>
            <person name="Haridas S."/>
            <person name="LaButti K."/>
            <person name="Ohm R.A."/>
            <person name="Kues U."/>
            <person name="Blanchette R.A."/>
            <person name="Grigoriev I.V."/>
            <person name="Minto R.E."/>
            <person name="Hibbett D.S."/>
        </authorList>
    </citation>
    <scope>NUCLEOTIDE SEQUENCE [LARGE SCALE GENOMIC DNA]</scope>
    <source>
        <strain evidence="2 3">FP15055 ss-10</strain>
    </source>
</reference>
<dbReference type="Proteomes" id="UP000054007">
    <property type="component" value="Unassembled WGS sequence"/>
</dbReference>
<keyword evidence="3" id="KW-1185">Reference proteome</keyword>
<organism evidence="2 3">
    <name type="scientific">Cylindrobasidium torrendii FP15055 ss-10</name>
    <dbReference type="NCBI Taxonomy" id="1314674"/>
    <lineage>
        <taxon>Eukaryota</taxon>
        <taxon>Fungi</taxon>
        <taxon>Dikarya</taxon>
        <taxon>Basidiomycota</taxon>
        <taxon>Agaricomycotina</taxon>
        <taxon>Agaricomycetes</taxon>
        <taxon>Agaricomycetidae</taxon>
        <taxon>Agaricales</taxon>
        <taxon>Marasmiineae</taxon>
        <taxon>Physalacriaceae</taxon>
        <taxon>Cylindrobasidium</taxon>
    </lineage>
</organism>
<sequence length="380" mass="43286">MSAMPDIMAEERARQANVDAEKIKIYLPSDLTPAQRKDLDTAMKAEAAFRRSQMQAALTTVRHRLHLKSHFIRFRHKNWRGQVKYTRSQRVLKELDESISNYRIRYEIGRRALVSLEDAASVNKEFRELTVDDISSKWVTDYDGVAARRLAKVGQSNKHAARNWEVATQPPSLSQQPASQSTTAASQSTTAASQPTTAQTSLPPASQQEQDLYDNFAGDEEWDGAEQRGGSRRIMSWIWTAGDIPTTDQDKYLREAIRIEWSKAYARRERWSEEVILLEEEERRTLQSLRCMESDWLARAWTHQGASVTQRGKRAYAKRQVDVFRRIHANFDMRFSAEDELGVSGKKRKTPPTEPPARPTNVPTASARVPPTPLAATTTD</sequence>
<gene>
    <name evidence="2" type="ORF">CYLTODRAFT_427783</name>
</gene>
<proteinExistence type="predicted"/>
<dbReference type="AlphaFoldDB" id="A0A0D7AU01"/>
<accession>A0A0D7AU01</accession>
<evidence type="ECO:0000313" key="2">
    <source>
        <dbReference type="EMBL" id="KIY60766.1"/>
    </source>
</evidence>
<evidence type="ECO:0000313" key="3">
    <source>
        <dbReference type="Proteomes" id="UP000054007"/>
    </source>
</evidence>
<feature type="compositionally biased region" description="Low complexity" evidence="1">
    <location>
        <begin position="167"/>
        <end position="202"/>
    </location>
</feature>
<protein>
    <submittedName>
        <fullName evidence="2">Uncharacterized protein</fullName>
    </submittedName>
</protein>
<feature type="region of interest" description="Disordered" evidence="1">
    <location>
        <begin position="158"/>
        <end position="208"/>
    </location>
</feature>
<evidence type="ECO:0000256" key="1">
    <source>
        <dbReference type="SAM" id="MobiDB-lite"/>
    </source>
</evidence>
<name>A0A0D7AU01_9AGAR</name>
<dbReference type="OrthoDB" id="2804062at2759"/>
<dbReference type="EMBL" id="KN881278">
    <property type="protein sequence ID" value="KIY60766.1"/>
    <property type="molecule type" value="Genomic_DNA"/>
</dbReference>